<feature type="region of interest" description="Disordered" evidence="1">
    <location>
        <begin position="168"/>
        <end position="210"/>
    </location>
</feature>
<feature type="compositionally biased region" description="Basic residues" evidence="1">
    <location>
        <begin position="191"/>
        <end position="200"/>
    </location>
</feature>
<gene>
    <name evidence="2" type="ORF">AMS68_000383</name>
</gene>
<accession>A0A6H0XJH5</accession>
<evidence type="ECO:0000256" key="1">
    <source>
        <dbReference type="SAM" id="MobiDB-lite"/>
    </source>
</evidence>
<dbReference type="PANTHER" id="PTHR38645">
    <property type="entry name" value="CHROMOSOME 9, WHOLE GENOME SHOTGUN SEQUENCE"/>
    <property type="match status" value="1"/>
</dbReference>
<evidence type="ECO:0000313" key="3">
    <source>
        <dbReference type="Proteomes" id="UP000503462"/>
    </source>
</evidence>
<feature type="region of interest" description="Disordered" evidence="1">
    <location>
        <begin position="1"/>
        <end position="24"/>
    </location>
</feature>
<sequence>MDSMGRLSVSLPRTSQRRNESDTLSSFKAAALSVTNLYKAAAADSAQAREGGYQDALEDLLAYMDRDNLGMGDGEGWQVRKWVLERLEDAPSSKHTASEDDEDTVKHEEADTRASSPEAQRKGATQQLSTDLESTDRRTSSEPPVPQHASVMTVPSLDEFSFRTSAQLPHDKESQSMDMDPATPSTIRISKSSRPRHNRRDGRGNTSAINLTLASGTNGKRKFNYGDFFDIGNLNFDTTDKKDGSRGGKRIRHA</sequence>
<feature type="compositionally biased region" description="Polar residues" evidence="1">
    <location>
        <begin position="113"/>
        <end position="132"/>
    </location>
</feature>
<proteinExistence type="predicted"/>
<feature type="compositionally biased region" description="Basic and acidic residues" evidence="1">
    <location>
        <begin position="89"/>
        <end position="112"/>
    </location>
</feature>
<evidence type="ECO:0000313" key="2">
    <source>
        <dbReference type="EMBL" id="QIW94865.1"/>
    </source>
</evidence>
<dbReference type="Proteomes" id="UP000503462">
    <property type="component" value="Chromosome 1"/>
</dbReference>
<protein>
    <submittedName>
        <fullName evidence="2">Uncharacterized protein</fullName>
    </submittedName>
</protein>
<dbReference type="OrthoDB" id="21418at2759"/>
<name>A0A6H0XJH5_9PEZI</name>
<organism evidence="2 3">
    <name type="scientific">Peltaster fructicola</name>
    <dbReference type="NCBI Taxonomy" id="286661"/>
    <lineage>
        <taxon>Eukaryota</taxon>
        <taxon>Fungi</taxon>
        <taxon>Dikarya</taxon>
        <taxon>Ascomycota</taxon>
        <taxon>Pezizomycotina</taxon>
        <taxon>Dothideomycetes</taxon>
        <taxon>Dothideomycetes incertae sedis</taxon>
        <taxon>Peltaster</taxon>
    </lineage>
</organism>
<keyword evidence="3" id="KW-1185">Reference proteome</keyword>
<feature type="region of interest" description="Disordered" evidence="1">
    <location>
        <begin position="235"/>
        <end position="254"/>
    </location>
</feature>
<feature type="region of interest" description="Disordered" evidence="1">
    <location>
        <begin position="89"/>
        <end position="151"/>
    </location>
</feature>
<reference evidence="2 3" key="1">
    <citation type="journal article" date="2016" name="Sci. Rep.">
        <title>Peltaster fructicola genome reveals evolution from an invasive phytopathogen to an ectophytic parasite.</title>
        <authorList>
            <person name="Xu C."/>
            <person name="Chen H."/>
            <person name="Gleason M.L."/>
            <person name="Xu J.R."/>
            <person name="Liu H."/>
            <person name="Zhang R."/>
            <person name="Sun G."/>
        </authorList>
    </citation>
    <scope>NUCLEOTIDE SEQUENCE [LARGE SCALE GENOMIC DNA]</scope>
    <source>
        <strain evidence="2 3">LNHT1506</strain>
    </source>
</reference>
<dbReference type="EMBL" id="CP051139">
    <property type="protein sequence ID" value="QIW94865.1"/>
    <property type="molecule type" value="Genomic_DNA"/>
</dbReference>
<dbReference type="PANTHER" id="PTHR38645:SF1">
    <property type="entry name" value="YALI0F12243P"/>
    <property type="match status" value="1"/>
</dbReference>
<dbReference type="AlphaFoldDB" id="A0A6H0XJH5"/>